<accession>A0ABY9V8Q1</accession>
<protein>
    <submittedName>
        <fullName evidence="2">Acyl carrier protein</fullName>
    </submittedName>
</protein>
<dbReference type="EMBL" id="CP117522">
    <property type="protein sequence ID" value="WNF00992.1"/>
    <property type="molecule type" value="Genomic_DNA"/>
</dbReference>
<proteinExistence type="predicted"/>
<name>A0ABY9V8Q1_9ACTN</name>
<keyword evidence="3" id="KW-1185">Reference proteome</keyword>
<organism evidence="2 3">
    <name type="scientific">Streptomyces luomodiensis</name>
    <dbReference type="NCBI Taxonomy" id="3026192"/>
    <lineage>
        <taxon>Bacteria</taxon>
        <taxon>Bacillati</taxon>
        <taxon>Actinomycetota</taxon>
        <taxon>Actinomycetes</taxon>
        <taxon>Kitasatosporales</taxon>
        <taxon>Streptomycetaceae</taxon>
        <taxon>Streptomyces</taxon>
    </lineage>
</organism>
<evidence type="ECO:0000313" key="3">
    <source>
        <dbReference type="Proteomes" id="UP001305606"/>
    </source>
</evidence>
<dbReference type="Gene3D" id="1.10.1200.10">
    <property type="entry name" value="ACP-like"/>
    <property type="match status" value="1"/>
</dbReference>
<reference evidence="2 3" key="1">
    <citation type="submission" date="2023-02" db="EMBL/GenBank/DDBJ databases">
        <title>Streptomyces sp. SCA4-21 with antifungal activity against Fusarium oxysporum f. sp. cubense, Streptomyces sp. SCA2-17 with antifungal activity against Fusarium oxysporum f. sp. cubense.</title>
        <authorList>
            <person name="Qi D."/>
        </authorList>
    </citation>
    <scope>NUCLEOTIDE SEQUENCE [LARGE SCALE GENOMIC DNA]</scope>
    <source>
        <strain evidence="2 3">SCA4-21</strain>
    </source>
</reference>
<dbReference type="RefSeq" id="WP_311039331.1">
    <property type="nucleotide sequence ID" value="NZ_CP117522.1"/>
</dbReference>
<dbReference type="InterPro" id="IPR036736">
    <property type="entry name" value="ACP-like_sf"/>
</dbReference>
<sequence>MTAPVKDDPVAHALVAFLKTKTRSDWPVDRDLFAEGGLTSLFAMELVVYLEKTFDVTIAGPDLQLANFRTVESMVALVHRLRAVDA</sequence>
<dbReference type="PROSITE" id="PS50075">
    <property type="entry name" value="CARRIER"/>
    <property type="match status" value="1"/>
</dbReference>
<dbReference type="InterPro" id="IPR009081">
    <property type="entry name" value="PP-bd_ACP"/>
</dbReference>
<dbReference type="Pfam" id="PF00550">
    <property type="entry name" value="PP-binding"/>
    <property type="match status" value="1"/>
</dbReference>
<evidence type="ECO:0000313" key="2">
    <source>
        <dbReference type="EMBL" id="WNF00992.1"/>
    </source>
</evidence>
<evidence type="ECO:0000259" key="1">
    <source>
        <dbReference type="PROSITE" id="PS50075"/>
    </source>
</evidence>
<dbReference type="SUPFAM" id="SSF47336">
    <property type="entry name" value="ACP-like"/>
    <property type="match status" value="1"/>
</dbReference>
<feature type="domain" description="Carrier" evidence="1">
    <location>
        <begin position="4"/>
        <end position="82"/>
    </location>
</feature>
<dbReference type="Proteomes" id="UP001305606">
    <property type="component" value="Chromosome"/>
</dbReference>
<gene>
    <name evidence="2" type="ORF">PS467_39470</name>
</gene>